<dbReference type="Proteomes" id="UP001057375">
    <property type="component" value="Unassembled WGS sequence"/>
</dbReference>
<evidence type="ECO:0000313" key="4">
    <source>
        <dbReference type="Proteomes" id="UP001057375"/>
    </source>
</evidence>
<feature type="compositionally biased region" description="Polar residues" evidence="2">
    <location>
        <begin position="662"/>
        <end position="677"/>
    </location>
</feature>
<organism evidence="3 4">
    <name type="scientific">Aduncisulcus paluster</name>
    <dbReference type="NCBI Taxonomy" id="2918883"/>
    <lineage>
        <taxon>Eukaryota</taxon>
        <taxon>Metamonada</taxon>
        <taxon>Carpediemonas-like organisms</taxon>
        <taxon>Aduncisulcus</taxon>
    </lineage>
</organism>
<feature type="coiled-coil region" evidence="1">
    <location>
        <begin position="8"/>
        <end position="35"/>
    </location>
</feature>
<dbReference type="EMBL" id="BQXS01009711">
    <property type="protein sequence ID" value="GKT31656.1"/>
    <property type="molecule type" value="Genomic_DNA"/>
</dbReference>
<feature type="region of interest" description="Disordered" evidence="2">
    <location>
        <begin position="519"/>
        <end position="643"/>
    </location>
</feature>
<sequence length="732" mass="83398">MENPKRTIISLTKQLELQKQKLERLSIELSETKTTIDEKDHYIDILKRSLDKRAENFGLDVRGGEFLYDLTDLEQENEKCRETIADQAQKIEDLTEEVSELKESYNLLEQRSQEALDEAEETIKEEEKKRTDLYVEIENQKKLLQAASSSEETLKQEVSKGLKDAKELSAENEQLYSIQQELLTSLTELQDKFDELQWVSQKMTDFEQEKLVFAETIETLKSSNSKLLQSEEKLSSEVVDKTKKVKELSDKVSSISQVCTDFEQENAKLSESNLALTKELEELKAKYRDVSTTLSETKDSLVSAEDLAHKASELQDIAEAEADSLRGTNSAMKARIEELERLSAEQKKMIASYGDEIKSLCNAIAIVREKDGKEIQIDEREAVEALTGTDVDHSGVIDEFGGNGKVDLRASVQSFNETHIFNRDEHTSPKRKTATLPSVISQSISAKPVNSDKHAATDSTFKRPLDLDVPDSLQFEHLPFSEQVELLKSRLRVVEDEAEAVKRSRQVERRLLEQSLREVRESRIAQQQREEEERAELYYEQYGTEEEEDGEERDEEVEEEEEEEEQREEEEGEEEEVDGSAFRQRVDPSRDFQDPNDFDDDVDYDGYAPYDGQGADEPPVDGTLHESSLLDRSDFTGNPLYSGEKGKRIAITVENGHPKIRQQYSPHGSPSRVSRVNAESMQGPVELGSTGVGASFALSDLHSDAKNSMADTETLRKEIEEIRQRLREDKHL</sequence>
<gene>
    <name evidence="3" type="ORF">ADUPG1_006040</name>
</gene>
<comment type="caution">
    <text evidence="3">The sequence shown here is derived from an EMBL/GenBank/DDBJ whole genome shotgun (WGS) entry which is preliminary data.</text>
</comment>
<feature type="compositionally biased region" description="Basic and acidic residues" evidence="2">
    <location>
        <begin position="519"/>
        <end position="537"/>
    </location>
</feature>
<reference evidence="3" key="1">
    <citation type="submission" date="2022-03" db="EMBL/GenBank/DDBJ databases">
        <title>Draft genome sequence of Aduncisulcus paluster, a free-living microaerophilic Fornicata.</title>
        <authorList>
            <person name="Yuyama I."/>
            <person name="Kume K."/>
            <person name="Tamura T."/>
            <person name="Inagaki Y."/>
            <person name="Hashimoto T."/>
        </authorList>
    </citation>
    <scope>NUCLEOTIDE SEQUENCE</scope>
    <source>
        <strain evidence="3">NY0171</strain>
    </source>
</reference>
<feature type="coiled-coil region" evidence="1">
    <location>
        <begin position="705"/>
        <end position="732"/>
    </location>
</feature>
<dbReference type="PANTHER" id="PTHR23159:SF60">
    <property type="entry name" value="SPINDLE ASSEMBLY ABNORMAL PROTEIN 4"/>
    <property type="match status" value="1"/>
</dbReference>
<dbReference type="PANTHER" id="PTHR23159">
    <property type="entry name" value="CENTROSOMAL PROTEIN 2"/>
    <property type="match status" value="1"/>
</dbReference>
<name>A0ABQ5KIB7_9EUKA</name>
<feature type="compositionally biased region" description="Basic and acidic residues" evidence="2">
    <location>
        <begin position="584"/>
        <end position="593"/>
    </location>
</feature>
<feature type="compositionally biased region" description="Acidic residues" evidence="2">
    <location>
        <begin position="594"/>
        <end position="604"/>
    </location>
</feature>
<protein>
    <submittedName>
        <fullName evidence="3">Uncharacterized protein</fullName>
    </submittedName>
</protein>
<proteinExistence type="predicted"/>
<keyword evidence="1" id="KW-0175">Coiled coil</keyword>
<feature type="coiled-coil region" evidence="1">
    <location>
        <begin position="70"/>
        <end position="157"/>
    </location>
</feature>
<evidence type="ECO:0000256" key="2">
    <source>
        <dbReference type="SAM" id="MobiDB-lite"/>
    </source>
</evidence>
<feature type="compositionally biased region" description="Acidic residues" evidence="2">
    <location>
        <begin position="543"/>
        <end position="578"/>
    </location>
</feature>
<accession>A0ABQ5KIB7</accession>
<evidence type="ECO:0000256" key="1">
    <source>
        <dbReference type="SAM" id="Coils"/>
    </source>
</evidence>
<feature type="coiled-coil region" evidence="1">
    <location>
        <begin position="231"/>
        <end position="356"/>
    </location>
</feature>
<evidence type="ECO:0000313" key="3">
    <source>
        <dbReference type="EMBL" id="GKT31656.1"/>
    </source>
</evidence>
<keyword evidence="4" id="KW-1185">Reference proteome</keyword>
<feature type="region of interest" description="Disordered" evidence="2">
    <location>
        <begin position="655"/>
        <end position="677"/>
    </location>
</feature>